<comment type="caution">
    <text evidence="1">The sequence shown here is derived from an EMBL/GenBank/DDBJ whole genome shotgun (WGS) entry which is preliminary data.</text>
</comment>
<feature type="non-terminal residue" evidence="1">
    <location>
        <position position="156"/>
    </location>
</feature>
<protein>
    <submittedName>
        <fullName evidence="1">Uncharacterized protein</fullName>
    </submittedName>
</protein>
<evidence type="ECO:0000313" key="1">
    <source>
        <dbReference type="EMBL" id="KAF9486929.1"/>
    </source>
</evidence>
<gene>
    <name evidence="1" type="ORF">BDN71DRAFT_1459028</name>
</gene>
<dbReference type="AlphaFoldDB" id="A0A9P5ZIC6"/>
<name>A0A9P5ZIC6_PLEER</name>
<proteinExistence type="predicted"/>
<reference evidence="1" key="1">
    <citation type="submission" date="2020-11" db="EMBL/GenBank/DDBJ databases">
        <authorList>
            <consortium name="DOE Joint Genome Institute"/>
            <person name="Ahrendt S."/>
            <person name="Riley R."/>
            <person name="Andreopoulos W."/>
            <person name="Labutti K."/>
            <person name="Pangilinan J."/>
            <person name="Ruiz-Duenas F.J."/>
            <person name="Barrasa J.M."/>
            <person name="Sanchez-Garcia M."/>
            <person name="Camarero S."/>
            <person name="Miyauchi S."/>
            <person name="Serrano A."/>
            <person name="Linde D."/>
            <person name="Babiker R."/>
            <person name="Drula E."/>
            <person name="Ayuso-Fernandez I."/>
            <person name="Pacheco R."/>
            <person name="Padilla G."/>
            <person name="Ferreira P."/>
            <person name="Barriuso J."/>
            <person name="Kellner H."/>
            <person name="Castanera R."/>
            <person name="Alfaro M."/>
            <person name="Ramirez L."/>
            <person name="Pisabarro A.G."/>
            <person name="Kuo A."/>
            <person name="Tritt A."/>
            <person name="Lipzen A."/>
            <person name="He G."/>
            <person name="Yan M."/>
            <person name="Ng V."/>
            <person name="Cullen D."/>
            <person name="Martin F."/>
            <person name="Rosso M.-N."/>
            <person name="Henrissat B."/>
            <person name="Hibbett D."/>
            <person name="Martinez A.T."/>
            <person name="Grigoriev I.V."/>
        </authorList>
    </citation>
    <scope>NUCLEOTIDE SEQUENCE</scope>
    <source>
        <strain evidence="1">ATCC 90797</strain>
    </source>
</reference>
<organism evidence="1 2">
    <name type="scientific">Pleurotus eryngii</name>
    <name type="common">Boletus of the steppes</name>
    <dbReference type="NCBI Taxonomy" id="5323"/>
    <lineage>
        <taxon>Eukaryota</taxon>
        <taxon>Fungi</taxon>
        <taxon>Dikarya</taxon>
        <taxon>Basidiomycota</taxon>
        <taxon>Agaricomycotina</taxon>
        <taxon>Agaricomycetes</taxon>
        <taxon>Agaricomycetidae</taxon>
        <taxon>Agaricales</taxon>
        <taxon>Pleurotineae</taxon>
        <taxon>Pleurotaceae</taxon>
        <taxon>Pleurotus</taxon>
    </lineage>
</organism>
<dbReference type="EMBL" id="MU154854">
    <property type="protein sequence ID" value="KAF9486929.1"/>
    <property type="molecule type" value="Genomic_DNA"/>
</dbReference>
<dbReference type="Proteomes" id="UP000807025">
    <property type="component" value="Unassembled WGS sequence"/>
</dbReference>
<keyword evidence="2" id="KW-1185">Reference proteome</keyword>
<sequence>MARNFEIQYLGFRSNDIVEATLLWLPCSHPPALHRHSPTVANYWRPSQMAQNFKIEYLGFPQAALSIHLPAVSHCRLDTKSDKIQTFRQLIFQKFDLAHLTNAMLPCSHPPALRRYYPTVANYPRPSQMAQNFEIQYLGFRQAALLFSVCWISNDL</sequence>
<accession>A0A9P5ZIC6</accession>
<evidence type="ECO:0000313" key="2">
    <source>
        <dbReference type="Proteomes" id="UP000807025"/>
    </source>
</evidence>